<dbReference type="Proteomes" id="UP000483432">
    <property type="component" value="Unassembled WGS sequence"/>
</dbReference>
<evidence type="ECO:0000313" key="1">
    <source>
        <dbReference type="EMBL" id="NDP49430.1"/>
    </source>
</evidence>
<evidence type="ECO:0000313" key="2">
    <source>
        <dbReference type="Proteomes" id="UP000483432"/>
    </source>
</evidence>
<evidence type="ECO:0008006" key="3">
    <source>
        <dbReference type="Google" id="ProtNLM"/>
    </source>
</evidence>
<name>A0A7C9P9K3_9PROT</name>
<gene>
    <name evidence="1" type="ORF">GZ085_13795</name>
</gene>
<protein>
    <recommendedName>
        <fullName evidence="3">SPOR domain-containing protein</fullName>
    </recommendedName>
</protein>
<dbReference type="AlphaFoldDB" id="A0A7C9P9K3"/>
<proteinExistence type="predicted"/>
<organism evidence="1 2">
    <name type="scientific">Sulfuriferula multivorans</name>
    <dbReference type="NCBI Taxonomy" id="1559896"/>
    <lineage>
        <taxon>Bacteria</taxon>
        <taxon>Pseudomonadati</taxon>
        <taxon>Pseudomonadota</taxon>
        <taxon>Betaproteobacteria</taxon>
        <taxon>Nitrosomonadales</taxon>
        <taxon>Sulfuricellaceae</taxon>
        <taxon>Sulfuriferula</taxon>
    </lineage>
</organism>
<sequence length="216" mass="23980">MKWMTWSLLAANLLVAGFFVGREYFPQTGSSETAPMNVDRLSLRSQAGSASSDEPPKAAVAPKAFCIEWRGLNQGEFTQVREQFKTLANERVMSFTEVPVNTRNWVIFPPLPSAESAAAKLSELMAVGIQDAFVVKDVPWRNAISLGLYANNESAQRRVSEVEDKGVLGTRVEVQPKQGTEYYFMIRSEDPDALKSLGEIKQAYPNSRQSRVACPN</sequence>
<reference evidence="1 2" key="1">
    <citation type="submission" date="2019-09" db="EMBL/GenBank/DDBJ databases">
        <title>H2 Metabolism Revealed by Metagenomic Analysis in Subglacial Sediment of East Antarctica.</title>
        <authorList>
            <person name="Yang Z."/>
            <person name="Zhang Y."/>
            <person name="Lv Y."/>
            <person name="Yan W."/>
            <person name="Xiao X."/>
            <person name="Sun B."/>
            <person name="Ma H."/>
        </authorList>
    </citation>
    <scope>NUCLEOTIDE SEQUENCE [LARGE SCALE GENOMIC DNA]</scope>
    <source>
        <strain evidence="1">Bin2_2</strain>
    </source>
</reference>
<accession>A0A7C9P9K3</accession>
<dbReference type="EMBL" id="JAAFGW010000272">
    <property type="protein sequence ID" value="NDP49430.1"/>
    <property type="molecule type" value="Genomic_DNA"/>
</dbReference>
<comment type="caution">
    <text evidence="1">The sequence shown here is derived from an EMBL/GenBank/DDBJ whole genome shotgun (WGS) entry which is preliminary data.</text>
</comment>